<keyword evidence="2" id="KW-1185">Reference proteome</keyword>
<protein>
    <submittedName>
        <fullName evidence="1">Uncharacterized protein</fullName>
    </submittedName>
</protein>
<organism evidence="1 2">
    <name type="scientific">Canavalia gladiata</name>
    <name type="common">Sword bean</name>
    <name type="synonym">Dolichos gladiatus</name>
    <dbReference type="NCBI Taxonomy" id="3824"/>
    <lineage>
        <taxon>Eukaryota</taxon>
        <taxon>Viridiplantae</taxon>
        <taxon>Streptophyta</taxon>
        <taxon>Embryophyta</taxon>
        <taxon>Tracheophyta</taxon>
        <taxon>Spermatophyta</taxon>
        <taxon>Magnoliopsida</taxon>
        <taxon>eudicotyledons</taxon>
        <taxon>Gunneridae</taxon>
        <taxon>Pentapetalae</taxon>
        <taxon>rosids</taxon>
        <taxon>fabids</taxon>
        <taxon>Fabales</taxon>
        <taxon>Fabaceae</taxon>
        <taxon>Papilionoideae</taxon>
        <taxon>50 kb inversion clade</taxon>
        <taxon>NPAAA clade</taxon>
        <taxon>indigoferoid/millettioid clade</taxon>
        <taxon>Phaseoleae</taxon>
        <taxon>Canavalia</taxon>
    </lineage>
</organism>
<dbReference type="AlphaFoldDB" id="A0AAN9MV53"/>
<reference evidence="1 2" key="1">
    <citation type="submission" date="2024-01" db="EMBL/GenBank/DDBJ databases">
        <title>The genomes of 5 underutilized Papilionoideae crops provide insights into root nodulation and disease resistanc.</title>
        <authorList>
            <person name="Jiang F."/>
        </authorList>
    </citation>
    <scope>NUCLEOTIDE SEQUENCE [LARGE SCALE GENOMIC DNA]</scope>
    <source>
        <strain evidence="1">LVBAO_FW01</strain>
        <tissue evidence="1">Leaves</tissue>
    </source>
</reference>
<comment type="caution">
    <text evidence="1">The sequence shown here is derived from an EMBL/GenBank/DDBJ whole genome shotgun (WGS) entry which is preliminary data.</text>
</comment>
<evidence type="ECO:0000313" key="2">
    <source>
        <dbReference type="Proteomes" id="UP001367508"/>
    </source>
</evidence>
<accession>A0AAN9MV53</accession>
<dbReference type="EMBL" id="JAYMYQ010000001">
    <property type="protein sequence ID" value="KAK7358732.1"/>
    <property type="molecule type" value="Genomic_DNA"/>
</dbReference>
<evidence type="ECO:0000313" key="1">
    <source>
        <dbReference type="EMBL" id="KAK7358732.1"/>
    </source>
</evidence>
<name>A0AAN9MV53_CANGL</name>
<gene>
    <name evidence="1" type="ORF">VNO77_00670</name>
</gene>
<dbReference type="Proteomes" id="UP001367508">
    <property type="component" value="Unassembled WGS sequence"/>
</dbReference>
<sequence length="71" mass="8105">MHECKSDNVLIDDDMHECKSDILCRAGHFGDLSFLSSMRLYNYFSLLLIVNVAQKSIHEDKFPSLKTGTLI</sequence>
<proteinExistence type="predicted"/>